<keyword evidence="3" id="KW-1185">Reference proteome</keyword>
<dbReference type="InterPro" id="IPR001296">
    <property type="entry name" value="Glyco_trans_1"/>
</dbReference>
<dbReference type="Proteomes" id="UP000005273">
    <property type="component" value="Unassembled WGS sequence"/>
</dbReference>
<dbReference type="STRING" id="592015.HMPREF1705_03806"/>
<evidence type="ECO:0000313" key="2">
    <source>
        <dbReference type="EMBL" id="KRT34352.1"/>
    </source>
</evidence>
<sequence>MEAMAIGLPVVASNVRDNRDLLVEDGQTDFLVELGDVVGLARALEKLILDRELRNTMGGAGQKKIQDYSLEKYWLKWKEFMSVT</sequence>
<dbReference type="SUPFAM" id="SSF53756">
    <property type="entry name" value="UDP-Glycosyltransferase/glycogen phosphorylase"/>
    <property type="match status" value="1"/>
</dbReference>
<evidence type="ECO:0000313" key="3">
    <source>
        <dbReference type="Proteomes" id="UP000005273"/>
    </source>
</evidence>
<accession>A0A0T5X7V2</accession>
<proteinExistence type="predicted"/>
<dbReference type="GO" id="GO:0016757">
    <property type="term" value="F:glycosyltransferase activity"/>
    <property type="evidence" value="ECO:0007669"/>
    <property type="project" value="InterPro"/>
</dbReference>
<feature type="domain" description="Glycosyl transferase family 1" evidence="1">
    <location>
        <begin position="1"/>
        <end position="63"/>
    </location>
</feature>
<gene>
    <name evidence="2" type="ORF">HMPREF1705_03806</name>
</gene>
<reference evidence="3" key="1">
    <citation type="submission" date="2012-09" db="EMBL/GenBank/DDBJ databases">
        <authorList>
            <person name="Weinstock G."/>
            <person name="Sodergren E."/>
            <person name="Clifton S."/>
            <person name="Fulton L."/>
            <person name="Fulton B."/>
            <person name="Courtney L."/>
            <person name="Fronick C."/>
            <person name="Harrison M."/>
            <person name="Strong C."/>
            <person name="Farmer C."/>
            <person name="Delehaunty K."/>
            <person name="Markovic C."/>
            <person name="Hall O."/>
            <person name="Minx P."/>
            <person name="Tomlinson C."/>
            <person name="Mitreva M."/>
            <person name="Nelson J."/>
            <person name="Hou S."/>
            <person name="Wollam A."/>
            <person name="Pepin K.H."/>
            <person name="Johnson M."/>
            <person name="Bhonagiri V."/>
            <person name="Nash W.E."/>
            <person name="Suruliraj S."/>
            <person name="Warren W."/>
            <person name="Chinwalla A."/>
            <person name="Mardis E.R."/>
            <person name="Wilson R.K."/>
        </authorList>
    </citation>
    <scope>NUCLEOTIDE SEQUENCE [LARGE SCALE GENOMIC DNA]</scope>
    <source>
        <strain evidence="3">OS1</strain>
    </source>
</reference>
<dbReference type="eggNOG" id="COG0438">
    <property type="taxonomic scope" value="Bacteria"/>
</dbReference>
<organism evidence="2 3">
    <name type="scientific">Acetomicrobium hydrogeniformans ATCC BAA-1850</name>
    <dbReference type="NCBI Taxonomy" id="592015"/>
    <lineage>
        <taxon>Bacteria</taxon>
        <taxon>Thermotogati</taxon>
        <taxon>Synergistota</taxon>
        <taxon>Synergistia</taxon>
        <taxon>Synergistales</taxon>
        <taxon>Acetomicrobiaceae</taxon>
        <taxon>Acetomicrobium</taxon>
    </lineage>
</organism>
<dbReference type="EMBL" id="ACJX03000001">
    <property type="protein sequence ID" value="KRT34352.1"/>
    <property type="molecule type" value="Genomic_DNA"/>
</dbReference>
<comment type="caution">
    <text evidence="2">The sequence shown here is derived from an EMBL/GenBank/DDBJ whole genome shotgun (WGS) entry which is preliminary data.</text>
</comment>
<dbReference type="PANTHER" id="PTHR12526">
    <property type="entry name" value="GLYCOSYLTRANSFERASE"/>
    <property type="match status" value="1"/>
</dbReference>
<dbReference type="Pfam" id="PF00534">
    <property type="entry name" value="Glycos_transf_1"/>
    <property type="match status" value="1"/>
</dbReference>
<protein>
    <recommendedName>
        <fullName evidence="1">Glycosyl transferase family 1 domain-containing protein</fullName>
    </recommendedName>
</protein>
<evidence type="ECO:0000259" key="1">
    <source>
        <dbReference type="Pfam" id="PF00534"/>
    </source>
</evidence>
<dbReference type="Gene3D" id="3.40.50.2000">
    <property type="entry name" value="Glycogen Phosphorylase B"/>
    <property type="match status" value="2"/>
</dbReference>
<dbReference type="PANTHER" id="PTHR12526:SF630">
    <property type="entry name" value="GLYCOSYLTRANSFERASE"/>
    <property type="match status" value="1"/>
</dbReference>
<dbReference type="AlphaFoldDB" id="A0A0T5X7V2"/>
<name>A0A0T5X7V2_9BACT</name>